<keyword evidence="5" id="KW-0630">Potassium</keyword>
<keyword evidence="1 12" id="KW-0436">Ligase</keyword>
<keyword evidence="8" id="KW-0464">Manganese</keyword>
<dbReference type="NCBIfam" id="TIGR01916">
    <property type="entry name" value="F420_cofE"/>
    <property type="match status" value="1"/>
</dbReference>
<evidence type="ECO:0000256" key="7">
    <source>
        <dbReference type="ARBA" id="ARBA00023134"/>
    </source>
</evidence>
<evidence type="ECO:0000313" key="13">
    <source>
        <dbReference type="Proteomes" id="UP000243342"/>
    </source>
</evidence>
<dbReference type="Proteomes" id="UP000243342">
    <property type="component" value="Unassembled WGS sequence"/>
</dbReference>
<keyword evidence="9" id="KW-0511">Multifunctional enzyme</keyword>
<protein>
    <submittedName>
        <fullName evidence="12">Coenzyme F420-0:L-glutamate ligase</fullName>
    </submittedName>
</protein>
<reference evidence="12 13" key="1">
    <citation type="submission" date="2016-10" db="EMBL/GenBank/DDBJ databases">
        <title>Genome sequence of Streptomyces gilvigriseus MUSC 26.</title>
        <authorList>
            <person name="Lee L.-H."/>
            <person name="Ser H.-L."/>
        </authorList>
    </citation>
    <scope>NUCLEOTIDE SEQUENCE [LARGE SCALE GENOMIC DNA]</scope>
    <source>
        <strain evidence="12 13">MUSC 26</strain>
    </source>
</reference>
<keyword evidence="3" id="KW-0547">Nucleotide-binding</keyword>
<dbReference type="Pfam" id="PF00881">
    <property type="entry name" value="Nitroreductase"/>
    <property type="match status" value="1"/>
</dbReference>
<dbReference type="InterPro" id="IPR029479">
    <property type="entry name" value="Nitroreductase"/>
</dbReference>
<dbReference type="NCBIfam" id="TIGR03553">
    <property type="entry name" value="F420_FbiB_CTERM"/>
    <property type="match status" value="1"/>
</dbReference>
<name>A0A1J7CAS6_9ACTN</name>
<dbReference type="InterPro" id="IPR019943">
    <property type="entry name" value="F420_FbiB_C"/>
</dbReference>
<dbReference type="Gene3D" id="3.40.109.10">
    <property type="entry name" value="NADH Oxidase"/>
    <property type="match status" value="1"/>
</dbReference>
<accession>A0A1J7CAS6</accession>
<keyword evidence="7" id="KW-0342">GTP-binding</keyword>
<dbReference type="NCBIfam" id="NF009810">
    <property type="entry name" value="PRK13294.1"/>
    <property type="match status" value="1"/>
</dbReference>
<sequence>MTEAADRHELAVWAPDGIPEVQPGDDLAKLIAAAVAADGRALRDGDVLLVTSKIVSKAEGRIVRADDREAAIDAEMTELVAQRGKTRIVRTRHGFVMAAAGVDASNTAAGTVLLLPEDPDASARALRAALREELGVAVAVLVTDTFGRPWRAGLTDVALGAAGLRALDDHRGTVDSHGNPLAVTITAAADELAAAGDLVKGKTAGRPVAVVRGLGERLTTREDGPGAAVLVRDLESDMFRLGTGEAMRAAVQQRRTVREFDPARPVDGAAVRRAVAAAVTAPAPHHTTPWRFVLLESAAARTGLLDAMARAWRADLEGLDGLSAERVERRVRRGDVLRRAPYLVVPCLVSEGAHAYPDARRAAAEREMFVVAMGAAVQNLLVGLAAEGLGSAWVSSTLFCRDVVRAELGLPAGWDPMGAVAVGHPSGAARPRGARSVDAFTVVR</sequence>
<dbReference type="PANTHER" id="PTHR47917">
    <property type="match status" value="1"/>
</dbReference>
<dbReference type="SUPFAM" id="SSF144010">
    <property type="entry name" value="CofE-like"/>
    <property type="match status" value="1"/>
</dbReference>
<dbReference type="PANTHER" id="PTHR47917:SF1">
    <property type="entry name" value="COENZYME F420:L-GLUTAMATE LIGASE"/>
    <property type="match status" value="1"/>
</dbReference>
<evidence type="ECO:0000256" key="5">
    <source>
        <dbReference type="ARBA" id="ARBA00022958"/>
    </source>
</evidence>
<evidence type="ECO:0000256" key="9">
    <source>
        <dbReference type="ARBA" id="ARBA00023268"/>
    </source>
</evidence>
<feature type="domain" description="Nitroreductase" evidence="10">
    <location>
        <begin position="252"/>
        <end position="424"/>
    </location>
</feature>
<dbReference type="STRING" id="1428644.BIV57_05095"/>
<evidence type="ECO:0000313" key="12">
    <source>
        <dbReference type="EMBL" id="OIV38628.1"/>
    </source>
</evidence>
<organism evidence="12 13">
    <name type="scientific">Mangrovactinospora gilvigrisea</name>
    <dbReference type="NCBI Taxonomy" id="1428644"/>
    <lineage>
        <taxon>Bacteria</taxon>
        <taxon>Bacillati</taxon>
        <taxon>Actinomycetota</taxon>
        <taxon>Actinomycetes</taxon>
        <taxon>Kitasatosporales</taxon>
        <taxon>Streptomycetaceae</taxon>
        <taxon>Mangrovactinospora</taxon>
    </lineage>
</organism>
<dbReference type="SUPFAM" id="SSF55469">
    <property type="entry name" value="FMN-dependent nitroreductase-like"/>
    <property type="match status" value="1"/>
</dbReference>
<keyword evidence="4" id="KW-0460">Magnesium</keyword>
<proteinExistence type="predicted"/>
<comment type="caution">
    <text evidence="12">The sequence shown here is derived from an EMBL/GenBank/DDBJ whole genome shotgun (WGS) entry which is preliminary data.</text>
</comment>
<evidence type="ECO:0000256" key="1">
    <source>
        <dbReference type="ARBA" id="ARBA00022598"/>
    </source>
</evidence>
<dbReference type="GO" id="GO:0046872">
    <property type="term" value="F:metal ion binding"/>
    <property type="evidence" value="ECO:0007669"/>
    <property type="project" value="UniProtKB-KW"/>
</dbReference>
<dbReference type="Pfam" id="PF01996">
    <property type="entry name" value="F420_ligase"/>
    <property type="match status" value="1"/>
</dbReference>
<dbReference type="EMBL" id="MLCF01000017">
    <property type="protein sequence ID" value="OIV38628.1"/>
    <property type="molecule type" value="Genomic_DNA"/>
</dbReference>
<evidence type="ECO:0000259" key="11">
    <source>
        <dbReference type="Pfam" id="PF01996"/>
    </source>
</evidence>
<gene>
    <name evidence="12" type="ORF">BIV57_05095</name>
</gene>
<dbReference type="GO" id="GO:0052618">
    <property type="term" value="F:coenzyme F420-0:L-glutamate ligase activity"/>
    <property type="evidence" value="ECO:0007669"/>
    <property type="project" value="TreeGrafter"/>
</dbReference>
<dbReference type="AlphaFoldDB" id="A0A1J7CAS6"/>
<keyword evidence="13" id="KW-1185">Reference proteome</keyword>
<dbReference type="InterPro" id="IPR008225">
    <property type="entry name" value="F420-0_g-glutamyl_ligase"/>
</dbReference>
<feature type="domain" description="Coenzyme F420:L-glutamate ligase-like" evidence="11">
    <location>
        <begin position="18"/>
        <end position="213"/>
    </location>
</feature>
<keyword evidence="2" id="KW-0479">Metal-binding</keyword>
<evidence type="ECO:0000256" key="2">
    <source>
        <dbReference type="ARBA" id="ARBA00022723"/>
    </source>
</evidence>
<dbReference type="GO" id="GO:0016491">
    <property type="term" value="F:oxidoreductase activity"/>
    <property type="evidence" value="ECO:0007669"/>
    <property type="project" value="UniProtKB-KW"/>
</dbReference>
<dbReference type="Gene3D" id="3.30.1330.100">
    <property type="entry name" value="CofE-like"/>
    <property type="match status" value="2"/>
</dbReference>
<evidence type="ECO:0000256" key="6">
    <source>
        <dbReference type="ARBA" id="ARBA00023002"/>
    </source>
</evidence>
<evidence type="ECO:0000259" key="10">
    <source>
        <dbReference type="Pfam" id="PF00881"/>
    </source>
</evidence>
<keyword evidence="6" id="KW-0560">Oxidoreductase</keyword>
<dbReference type="RefSeq" id="WP_071655447.1">
    <property type="nucleotide sequence ID" value="NZ_MLCF01000017.1"/>
</dbReference>
<dbReference type="GO" id="GO:0005525">
    <property type="term" value="F:GTP binding"/>
    <property type="evidence" value="ECO:0007669"/>
    <property type="project" value="UniProtKB-KW"/>
</dbReference>
<evidence type="ECO:0000256" key="8">
    <source>
        <dbReference type="ARBA" id="ARBA00023211"/>
    </source>
</evidence>
<dbReference type="InterPro" id="IPR002847">
    <property type="entry name" value="F420-0_gamma-glut_ligase-dom"/>
</dbReference>
<dbReference type="InterPro" id="IPR000415">
    <property type="entry name" value="Nitroreductase-like"/>
</dbReference>
<dbReference type="OrthoDB" id="9788295at2"/>
<evidence type="ECO:0000256" key="4">
    <source>
        <dbReference type="ARBA" id="ARBA00022842"/>
    </source>
</evidence>
<evidence type="ECO:0000256" key="3">
    <source>
        <dbReference type="ARBA" id="ARBA00022741"/>
    </source>
</evidence>